<dbReference type="Proteomes" id="UP000016936">
    <property type="component" value="Unassembled WGS sequence"/>
</dbReference>
<gene>
    <name evidence="1" type="ORF">COCHEDRAFT_1197867</name>
</gene>
<evidence type="ECO:0000313" key="1">
    <source>
        <dbReference type="EMBL" id="EMD86997.1"/>
    </source>
</evidence>
<proteinExistence type="predicted"/>
<dbReference type="HOGENOM" id="CLU_2223011_0_0_1"/>
<dbReference type="AlphaFoldDB" id="M2UGD2"/>
<accession>M2UGD2</accession>
<dbReference type="EMBL" id="KB445583">
    <property type="protein sequence ID" value="EMD86997.1"/>
    <property type="molecule type" value="Genomic_DNA"/>
</dbReference>
<name>M2UGD2_COCH5</name>
<sequence length="106" mass="11626">MRASMYASNKVLTYIIHMYIKVHVYPADSAIWRSEETQCGTPTQPAALHSHHTRPEAIGNKVPLLVVWPEQLSMCRGPSLSRIATLSRASCHIALISKSGVTAGAR</sequence>
<reference evidence="2" key="2">
    <citation type="journal article" date="2013" name="PLoS Genet.">
        <title>Comparative genome structure, secondary metabolite, and effector coding capacity across Cochliobolus pathogens.</title>
        <authorList>
            <person name="Condon B.J."/>
            <person name="Leng Y."/>
            <person name="Wu D."/>
            <person name="Bushley K.E."/>
            <person name="Ohm R.A."/>
            <person name="Otillar R."/>
            <person name="Martin J."/>
            <person name="Schackwitz W."/>
            <person name="Grimwood J."/>
            <person name="MohdZainudin N."/>
            <person name="Xue C."/>
            <person name="Wang R."/>
            <person name="Manning V.A."/>
            <person name="Dhillon B."/>
            <person name="Tu Z.J."/>
            <person name="Steffenson B.J."/>
            <person name="Salamov A."/>
            <person name="Sun H."/>
            <person name="Lowry S."/>
            <person name="LaButti K."/>
            <person name="Han J."/>
            <person name="Copeland A."/>
            <person name="Lindquist E."/>
            <person name="Barry K."/>
            <person name="Schmutz J."/>
            <person name="Baker S.E."/>
            <person name="Ciuffetti L.M."/>
            <person name="Grigoriev I.V."/>
            <person name="Zhong S."/>
            <person name="Turgeon B.G."/>
        </authorList>
    </citation>
    <scope>NUCLEOTIDE SEQUENCE [LARGE SCALE GENOMIC DNA]</scope>
    <source>
        <strain evidence="2">C5 / ATCC 48332 / race O</strain>
    </source>
</reference>
<keyword evidence="2" id="KW-1185">Reference proteome</keyword>
<evidence type="ECO:0000313" key="2">
    <source>
        <dbReference type="Proteomes" id="UP000016936"/>
    </source>
</evidence>
<protein>
    <submittedName>
        <fullName evidence="1">Uncharacterized protein</fullName>
    </submittedName>
</protein>
<organism evidence="1 2">
    <name type="scientific">Cochliobolus heterostrophus (strain C5 / ATCC 48332 / race O)</name>
    <name type="common">Southern corn leaf blight fungus</name>
    <name type="synonym">Bipolaris maydis</name>
    <dbReference type="NCBI Taxonomy" id="701091"/>
    <lineage>
        <taxon>Eukaryota</taxon>
        <taxon>Fungi</taxon>
        <taxon>Dikarya</taxon>
        <taxon>Ascomycota</taxon>
        <taxon>Pezizomycotina</taxon>
        <taxon>Dothideomycetes</taxon>
        <taxon>Pleosporomycetidae</taxon>
        <taxon>Pleosporales</taxon>
        <taxon>Pleosporineae</taxon>
        <taxon>Pleosporaceae</taxon>
        <taxon>Bipolaris</taxon>
    </lineage>
</organism>
<reference evidence="1 2" key="1">
    <citation type="journal article" date="2012" name="PLoS Pathog.">
        <title>Diverse lifestyles and strategies of plant pathogenesis encoded in the genomes of eighteen Dothideomycetes fungi.</title>
        <authorList>
            <person name="Ohm R.A."/>
            <person name="Feau N."/>
            <person name="Henrissat B."/>
            <person name="Schoch C.L."/>
            <person name="Horwitz B.A."/>
            <person name="Barry K.W."/>
            <person name="Condon B.J."/>
            <person name="Copeland A.C."/>
            <person name="Dhillon B."/>
            <person name="Glaser F."/>
            <person name="Hesse C.N."/>
            <person name="Kosti I."/>
            <person name="LaButti K."/>
            <person name="Lindquist E.A."/>
            <person name="Lucas S."/>
            <person name="Salamov A.A."/>
            <person name="Bradshaw R.E."/>
            <person name="Ciuffetti L."/>
            <person name="Hamelin R.C."/>
            <person name="Kema G.H.J."/>
            <person name="Lawrence C."/>
            <person name="Scott J.A."/>
            <person name="Spatafora J.W."/>
            <person name="Turgeon B.G."/>
            <person name="de Wit P.J.G.M."/>
            <person name="Zhong S."/>
            <person name="Goodwin S.B."/>
            <person name="Grigoriev I.V."/>
        </authorList>
    </citation>
    <scope>NUCLEOTIDE SEQUENCE [LARGE SCALE GENOMIC DNA]</scope>
    <source>
        <strain evidence="2">C5 / ATCC 48332 / race O</strain>
    </source>
</reference>